<evidence type="ECO:0000313" key="2">
    <source>
        <dbReference type="EMBL" id="KAJ9595035.1"/>
    </source>
</evidence>
<feature type="compositionally biased region" description="Acidic residues" evidence="1">
    <location>
        <begin position="62"/>
        <end position="75"/>
    </location>
</feature>
<reference evidence="2" key="1">
    <citation type="journal article" date="2023" name="IScience">
        <title>Live-bearing cockroach genome reveals convergent evolutionary mechanisms linked to viviparity in insects and beyond.</title>
        <authorList>
            <person name="Fouks B."/>
            <person name="Harrison M.C."/>
            <person name="Mikhailova A.A."/>
            <person name="Marchal E."/>
            <person name="English S."/>
            <person name="Carruthers M."/>
            <person name="Jennings E.C."/>
            <person name="Chiamaka E.L."/>
            <person name="Frigard R.A."/>
            <person name="Pippel M."/>
            <person name="Attardo G.M."/>
            <person name="Benoit J.B."/>
            <person name="Bornberg-Bauer E."/>
            <person name="Tobe S.S."/>
        </authorList>
    </citation>
    <scope>NUCLEOTIDE SEQUENCE</scope>
    <source>
        <strain evidence="2">Stay&amp;Tobe</strain>
    </source>
</reference>
<reference evidence="2" key="2">
    <citation type="submission" date="2023-05" db="EMBL/GenBank/DDBJ databases">
        <authorList>
            <person name="Fouks B."/>
        </authorList>
    </citation>
    <scope>NUCLEOTIDE SEQUENCE</scope>
    <source>
        <strain evidence="2">Stay&amp;Tobe</strain>
        <tissue evidence="2">Testes</tissue>
    </source>
</reference>
<comment type="caution">
    <text evidence="2">The sequence shown here is derived from an EMBL/GenBank/DDBJ whole genome shotgun (WGS) entry which is preliminary data.</text>
</comment>
<protein>
    <submittedName>
        <fullName evidence="2">Uncharacterized protein</fullName>
    </submittedName>
</protein>
<feature type="non-terminal residue" evidence="2">
    <location>
        <position position="75"/>
    </location>
</feature>
<evidence type="ECO:0000256" key="1">
    <source>
        <dbReference type="SAM" id="MobiDB-lite"/>
    </source>
</evidence>
<feature type="compositionally biased region" description="Acidic residues" evidence="1">
    <location>
        <begin position="24"/>
        <end position="36"/>
    </location>
</feature>
<name>A0AAD8AAG7_DIPPU</name>
<gene>
    <name evidence="2" type="ORF">L9F63_013663</name>
</gene>
<evidence type="ECO:0000313" key="3">
    <source>
        <dbReference type="Proteomes" id="UP001233999"/>
    </source>
</evidence>
<sequence>MDSVSFYGKRRKHIVLPPINQEQSDGEDSNDSEPEILAEISDNPDYMPDVQSTSRRTRVLVEETDTESESEDNHG</sequence>
<organism evidence="2 3">
    <name type="scientific">Diploptera punctata</name>
    <name type="common">Pacific beetle cockroach</name>
    <dbReference type="NCBI Taxonomy" id="6984"/>
    <lineage>
        <taxon>Eukaryota</taxon>
        <taxon>Metazoa</taxon>
        <taxon>Ecdysozoa</taxon>
        <taxon>Arthropoda</taxon>
        <taxon>Hexapoda</taxon>
        <taxon>Insecta</taxon>
        <taxon>Pterygota</taxon>
        <taxon>Neoptera</taxon>
        <taxon>Polyneoptera</taxon>
        <taxon>Dictyoptera</taxon>
        <taxon>Blattodea</taxon>
        <taxon>Blaberoidea</taxon>
        <taxon>Blaberidae</taxon>
        <taxon>Diplopterinae</taxon>
        <taxon>Diploptera</taxon>
    </lineage>
</organism>
<proteinExistence type="predicted"/>
<accession>A0AAD8AAG7</accession>
<dbReference type="AlphaFoldDB" id="A0AAD8AAG7"/>
<dbReference type="EMBL" id="JASPKZ010002698">
    <property type="protein sequence ID" value="KAJ9595035.1"/>
    <property type="molecule type" value="Genomic_DNA"/>
</dbReference>
<feature type="region of interest" description="Disordered" evidence="1">
    <location>
        <begin position="15"/>
        <end position="75"/>
    </location>
</feature>
<keyword evidence="3" id="KW-1185">Reference proteome</keyword>
<dbReference type="Proteomes" id="UP001233999">
    <property type="component" value="Unassembled WGS sequence"/>
</dbReference>